<dbReference type="InterPro" id="IPR036388">
    <property type="entry name" value="WH-like_DNA-bd_sf"/>
</dbReference>
<keyword evidence="9" id="KW-0611">Plant defense</keyword>
<dbReference type="InterPro" id="IPR027417">
    <property type="entry name" value="P-loop_NTPase"/>
</dbReference>
<evidence type="ECO:0000256" key="3">
    <source>
        <dbReference type="ARBA" id="ARBA00008894"/>
    </source>
</evidence>
<comment type="caution">
    <text evidence="14">The sequence shown here is derived from an EMBL/GenBank/DDBJ whole genome shotgun (WGS) entry which is preliminary data.</text>
</comment>
<dbReference type="Pfam" id="PF00931">
    <property type="entry name" value="NB-ARC"/>
    <property type="match status" value="1"/>
</dbReference>
<name>A0AAD8K8A6_TARER</name>
<keyword evidence="15" id="KW-1185">Reference proteome</keyword>
<evidence type="ECO:0000256" key="7">
    <source>
        <dbReference type="ARBA" id="ARBA00022737"/>
    </source>
</evidence>
<feature type="domain" description="NB-ARC" evidence="11">
    <location>
        <begin position="130"/>
        <end position="301"/>
    </location>
</feature>
<dbReference type="Pfam" id="PF23559">
    <property type="entry name" value="WHD_DRP"/>
    <property type="match status" value="1"/>
</dbReference>
<evidence type="ECO:0000256" key="10">
    <source>
        <dbReference type="ARBA" id="ARBA00022840"/>
    </source>
</evidence>
<dbReference type="Gene3D" id="3.40.50.300">
    <property type="entry name" value="P-loop containing nucleotide triphosphate hydrolases"/>
    <property type="match status" value="1"/>
</dbReference>
<keyword evidence="4" id="KW-0963">Cytoplasm</keyword>
<protein>
    <recommendedName>
        <fullName evidence="16">NB-ARC domain-containing protein</fullName>
    </recommendedName>
</protein>
<dbReference type="InterPro" id="IPR032675">
    <property type="entry name" value="LRR_dom_sf"/>
</dbReference>
<dbReference type="PRINTS" id="PR00364">
    <property type="entry name" value="DISEASERSIST"/>
</dbReference>
<evidence type="ECO:0000256" key="8">
    <source>
        <dbReference type="ARBA" id="ARBA00022741"/>
    </source>
</evidence>
<gene>
    <name evidence="14" type="ORF">QVD17_32125</name>
</gene>
<keyword evidence="5" id="KW-0433">Leucine-rich repeat</keyword>
<keyword evidence="8" id="KW-0547">Nucleotide-binding</keyword>
<dbReference type="InterPro" id="IPR044974">
    <property type="entry name" value="Disease_R_plants"/>
</dbReference>
<evidence type="ECO:0000256" key="6">
    <source>
        <dbReference type="ARBA" id="ARBA00022667"/>
    </source>
</evidence>
<evidence type="ECO:0000256" key="2">
    <source>
        <dbReference type="ARBA" id="ARBA00004496"/>
    </source>
</evidence>
<keyword evidence="10" id="KW-0067">ATP-binding</keyword>
<evidence type="ECO:0000259" key="13">
    <source>
        <dbReference type="Pfam" id="PF23598"/>
    </source>
</evidence>
<dbReference type="Gene3D" id="3.80.10.10">
    <property type="entry name" value="Ribonuclease Inhibitor"/>
    <property type="match status" value="1"/>
</dbReference>
<evidence type="ECO:0000256" key="5">
    <source>
        <dbReference type="ARBA" id="ARBA00022614"/>
    </source>
</evidence>
<evidence type="ECO:0008006" key="16">
    <source>
        <dbReference type="Google" id="ProtNLM"/>
    </source>
</evidence>
<feature type="domain" description="Disease resistance protein winged helix" evidence="12">
    <location>
        <begin position="385"/>
        <end position="453"/>
    </location>
</feature>
<dbReference type="GO" id="GO:0005524">
    <property type="term" value="F:ATP binding"/>
    <property type="evidence" value="ECO:0007669"/>
    <property type="project" value="UniProtKB-KW"/>
</dbReference>
<dbReference type="SUPFAM" id="SSF52058">
    <property type="entry name" value="L domain-like"/>
    <property type="match status" value="1"/>
</dbReference>
<dbReference type="InterPro" id="IPR002182">
    <property type="entry name" value="NB-ARC"/>
</dbReference>
<keyword evidence="6" id="KW-0381">Hypersensitive response</keyword>
<organism evidence="14 15">
    <name type="scientific">Tagetes erecta</name>
    <name type="common">African marigold</name>
    <dbReference type="NCBI Taxonomy" id="13708"/>
    <lineage>
        <taxon>Eukaryota</taxon>
        <taxon>Viridiplantae</taxon>
        <taxon>Streptophyta</taxon>
        <taxon>Embryophyta</taxon>
        <taxon>Tracheophyta</taxon>
        <taxon>Spermatophyta</taxon>
        <taxon>Magnoliopsida</taxon>
        <taxon>eudicotyledons</taxon>
        <taxon>Gunneridae</taxon>
        <taxon>Pentapetalae</taxon>
        <taxon>asterids</taxon>
        <taxon>campanulids</taxon>
        <taxon>Asterales</taxon>
        <taxon>Asteraceae</taxon>
        <taxon>Asteroideae</taxon>
        <taxon>Heliantheae alliance</taxon>
        <taxon>Tageteae</taxon>
        <taxon>Tagetes</taxon>
    </lineage>
</organism>
<evidence type="ECO:0000259" key="12">
    <source>
        <dbReference type="Pfam" id="PF23559"/>
    </source>
</evidence>
<evidence type="ECO:0000259" key="11">
    <source>
        <dbReference type="Pfam" id="PF00931"/>
    </source>
</evidence>
<dbReference type="PANTHER" id="PTHR23155">
    <property type="entry name" value="DISEASE RESISTANCE PROTEIN RP"/>
    <property type="match status" value="1"/>
</dbReference>
<evidence type="ECO:0000256" key="4">
    <source>
        <dbReference type="ARBA" id="ARBA00022490"/>
    </source>
</evidence>
<evidence type="ECO:0000256" key="9">
    <source>
        <dbReference type="ARBA" id="ARBA00022821"/>
    </source>
</evidence>
<dbReference type="SUPFAM" id="SSF52540">
    <property type="entry name" value="P-loop containing nucleoside triphosphate hydrolases"/>
    <property type="match status" value="1"/>
</dbReference>
<dbReference type="FunFam" id="1.10.10.10:FF:000322">
    <property type="entry name" value="Probable disease resistance protein At1g63360"/>
    <property type="match status" value="1"/>
</dbReference>
<dbReference type="Pfam" id="PF23598">
    <property type="entry name" value="LRR_14"/>
    <property type="match status" value="1"/>
</dbReference>
<keyword evidence="7" id="KW-0677">Repeat</keyword>
<dbReference type="InterPro" id="IPR058922">
    <property type="entry name" value="WHD_DRP"/>
</dbReference>
<dbReference type="InterPro" id="IPR042197">
    <property type="entry name" value="Apaf_helical"/>
</dbReference>
<dbReference type="Proteomes" id="UP001229421">
    <property type="component" value="Unassembled WGS sequence"/>
</dbReference>
<dbReference type="GO" id="GO:0009626">
    <property type="term" value="P:plant-type hypersensitive response"/>
    <property type="evidence" value="ECO:0007669"/>
    <property type="project" value="UniProtKB-KW"/>
</dbReference>
<sequence>MADAVGMCLKKLRSNVMRYNRSSDTEALNFKRELAESSARLMNHLRDMMIEYGNKEVQVLLKQMEHVVAREAWDRRLYGDEDMEERGMGGPWYMHEEEVMDRMILTCERLCDIRYNSTVHGGDDFVGFDEEVETLLDQLVGTSVKKLQIVSIAGMVGLGKTTLARKLYTHPLVEYMFDFRAWTCVSQGYQKKDLLLGLLYSLDGTRSDKISYMRDEQLGEKLYRLIKGRKYLVVLDDMWDCKAWNDLKMYFPDDNTGSRVIFTSRDVEVSSHVQAARDAHVLRLRTESESWEIFLKKVFMTGICPGQLESIGYAISKKCEGLPLAIIIAAGLLKNNWSIWWWKQTAASLRSFIVSDPSQYMDSLALSYNHLPPHLRPCFLYFGAFPEDYEVSVTKLIWLWIAHGFIHETERKKLEDVAEDFLMDLIKKSLVMPTIKDNGKVKACRIHDFFRNFCLKKAEEEDLLSSNSRYGMISSMICSPPELGKVLREGGTILIDTYKSLRILDVGSITISSFPPDAVKLVNLRYLAVKANDGSPIASISNLVNLQMLIISSRKNILLPKTIWCMVNLRHIYLKSGENLLEDPSLLQVTEKNCCSSVLASLQTLSQVSPQSFRNILSRTPNLRELGFCGPLISTLGDLEFSNLGSLEHLETLKLFNTFTYPEATRSCNPILFPEKLKKLTLSNTGMDWEEMWTFSLLPNLEVLKLKFNACIGEKWETGDAEFSQLKVLKLYNLGIRQWISSQDNFPRLQRLVVHRCSKLSSIPLCLGNILTLELIEVTGCSTSAYNSAKDIQKEQEGEGNSFLKVHAKWFSNSFLKEQAWFSQAKALTLSS</sequence>
<feature type="domain" description="Disease resistance R13L4/SHOC-2-like LRR" evidence="13">
    <location>
        <begin position="499"/>
        <end position="785"/>
    </location>
</feature>
<comment type="function">
    <text evidence="1">Confers resistance to late blight (Phytophthora infestans) races carrying the avirulence gene Avr1. Resistance proteins guard the plant against pathogens that contain an appropriate avirulence protein via an indirect interaction with this avirulence protein. That triggers a defense system including the hypersensitive response, which restricts the pathogen growth.</text>
</comment>
<dbReference type="Gene3D" id="1.10.8.430">
    <property type="entry name" value="Helical domain of apoptotic protease-activating factors"/>
    <property type="match status" value="1"/>
</dbReference>
<dbReference type="EMBL" id="JAUHHV010000008">
    <property type="protein sequence ID" value="KAK1416336.1"/>
    <property type="molecule type" value="Genomic_DNA"/>
</dbReference>
<dbReference type="AlphaFoldDB" id="A0AAD8K8A6"/>
<comment type="subcellular location">
    <subcellularLocation>
        <location evidence="2">Cytoplasm</location>
    </subcellularLocation>
</comment>
<dbReference type="GO" id="GO:0043531">
    <property type="term" value="F:ADP binding"/>
    <property type="evidence" value="ECO:0007669"/>
    <property type="project" value="InterPro"/>
</dbReference>
<comment type="similarity">
    <text evidence="3">Belongs to the disease resistance NB-LRR family.</text>
</comment>
<dbReference type="PANTHER" id="PTHR23155:SF1152">
    <property type="entry name" value="AAA+ ATPASE DOMAIN-CONTAINING PROTEIN"/>
    <property type="match status" value="1"/>
</dbReference>
<proteinExistence type="inferred from homology"/>
<reference evidence="14" key="1">
    <citation type="journal article" date="2023" name="bioRxiv">
        <title>Improved chromosome-level genome assembly for marigold (Tagetes erecta).</title>
        <authorList>
            <person name="Jiang F."/>
            <person name="Yuan L."/>
            <person name="Wang S."/>
            <person name="Wang H."/>
            <person name="Xu D."/>
            <person name="Wang A."/>
            <person name="Fan W."/>
        </authorList>
    </citation>
    <scope>NUCLEOTIDE SEQUENCE</scope>
    <source>
        <strain evidence="14">WSJ</strain>
        <tissue evidence="14">Leaf</tissue>
    </source>
</reference>
<dbReference type="FunFam" id="3.40.50.300:FF:001091">
    <property type="entry name" value="Probable disease resistance protein At1g61300"/>
    <property type="match status" value="1"/>
</dbReference>
<evidence type="ECO:0000256" key="1">
    <source>
        <dbReference type="ARBA" id="ARBA00002074"/>
    </source>
</evidence>
<dbReference type="Gene3D" id="1.10.10.10">
    <property type="entry name" value="Winged helix-like DNA-binding domain superfamily/Winged helix DNA-binding domain"/>
    <property type="match status" value="1"/>
</dbReference>
<dbReference type="InterPro" id="IPR055414">
    <property type="entry name" value="LRR_R13L4/SHOC2-like"/>
</dbReference>
<evidence type="ECO:0000313" key="14">
    <source>
        <dbReference type="EMBL" id="KAK1416336.1"/>
    </source>
</evidence>
<accession>A0AAD8K8A6</accession>
<evidence type="ECO:0000313" key="15">
    <source>
        <dbReference type="Proteomes" id="UP001229421"/>
    </source>
</evidence>
<dbReference type="GO" id="GO:0051607">
    <property type="term" value="P:defense response to virus"/>
    <property type="evidence" value="ECO:0007669"/>
    <property type="project" value="UniProtKB-ARBA"/>
</dbReference>